<gene>
    <name evidence="1" type="ORF">V5O48_019192</name>
</gene>
<accession>A0ABR3EJ22</accession>
<evidence type="ECO:0000313" key="2">
    <source>
        <dbReference type="Proteomes" id="UP001465976"/>
    </source>
</evidence>
<feature type="non-terminal residue" evidence="1">
    <location>
        <position position="363"/>
    </location>
</feature>
<name>A0ABR3EJ22_9AGAR</name>
<reference evidence="1 2" key="1">
    <citation type="submission" date="2024-02" db="EMBL/GenBank/DDBJ databases">
        <title>A draft genome for the cacao thread blight pathogen Marasmius crinis-equi.</title>
        <authorList>
            <person name="Cohen S.P."/>
            <person name="Baruah I.K."/>
            <person name="Amoako-Attah I."/>
            <person name="Bukari Y."/>
            <person name="Meinhardt L.W."/>
            <person name="Bailey B.A."/>
        </authorList>
    </citation>
    <scope>NUCLEOTIDE SEQUENCE [LARGE SCALE GENOMIC DNA]</scope>
    <source>
        <strain evidence="1 2">GH-76</strain>
    </source>
</reference>
<keyword evidence="2" id="KW-1185">Reference proteome</keyword>
<dbReference type="Proteomes" id="UP001465976">
    <property type="component" value="Unassembled WGS sequence"/>
</dbReference>
<sequence length="363" mass="41482">VDRKYLVNRYELDPDVLDGLIQDQIKSRTEEATSIDKRVLIFWNAIHSRHCDSTDREGEPCSGTPVMKQFREGKTQKGKAHFIACSGWSPTWKQGHRSFSIPADVEESLLEKLFKQESLDETTRIPTCSRIVRPRQGARKRFCGYPHNADGRRSRLEKHACKAYRTVFVPVDTAIRRVCIIYDPDPHNHPILPQTKVSHLVSELYRKCVLATGVAGCTIRSVQTASTTQLILNGKTPSEIHPSLLDHRKQQKVIDQEKSKRFPKGLGWEGIWHEFERDLARPESERYIHRITTSDSGGRVIFACVPTLLGLVHVALDLQGDGTFKLVATVGFDMYELTIWHSVTQRVVTVARIFHDRKDKDTY</sequence>
<feature type="non-terminal residue" evidence="1">
    <location>
        <position position="1"/>
    </location>
</feature>
<proteinExistence type="predicted"/>
<dbReference type="EMBL" id="JBAHYK010004308">
    <property type="protein sequence ID" value="KAL0562886.1"/>
    <property type="molecule type" value="Genomic_DNA"/>
</dbReference>
<comment type="caution">
    <text evidence="1">The sequence shown here is derived from an EMBL/GenBank/DDBJ whole genome shotgun (WGS) entry which is preliminary data.</text>
</comment>
<protein>
    <submittedName>
        <fullName evidence="1">Uncharacterized protein</fullName>
    </submittedName>
</protein>
<organism evidence="1 2">
    <name type="scientific">Marasmius crinis-equi</name>
    <dbReference type="NCBI Taxonomy" id="585013"/>
    <lineage>
        <taxon>Eukaryota</taxon>
        <taxon>Fungi</taxon>
        <taxon>Dikarya</taxon>
        <taxon>Basidiomycota</taxon>
        <taxon>Agaricomycotina</taxon>
        <taxon>Agaricomycetes</taxon>
        <taxon>Agaricomycetidae</taxon>
        <taxon>Agaricales</taxon>
        <taxon>Marasmiineae</taxon>
        <taxon>Marasmiaceae</taxon>
        <taxon>Marasmius</taxon>
    </lineage>
</organism>
<evidence type="ECO:0000313" key="1">
    <source>
        <dbReference type="EMBL" id="KAL0562886.1"/>
    </source>
</evidence>